<dbReference type="Proteomes" id="UP001151081">
    <property type="component" value="Unassembled WGS sequence"/>
</dbReference>
<evidence type="ECO:0000313" key="3">
    <source>
        <dbReference type="Proteomes" id="UP001151081"/>
    </source>
</evidence>
<keyword evidence="1" id="KW-1133">Transmembrane helix</keyword>
<feature type="transmembrane region" description="Helical" evidence="1">
    <location>
        <begin position="28"/>
        <end position="46"/>
    </location>
</feature>
<keyword evidence="3" id="KW-1185">Reference proteome</keyword>
<accession>A0A9X4APY3</accession>
<evidence type="ECO:0000313" key="2">
    <source>
        <dbReference type="EMBL" id="MDC3980513.1"/>
    </source>
</evidence>
<keyword evidence="1" id="KW-0472">Membrane</keyword>
<dbReference type="AlphaFoldDB" id="A0A9X4APY3"/>
<dbReference type="RefSeq" id="WP_272417550.1">
    <property type="nucleotide sequence ID" value="NZ_JAGTJJ010000002.1"/>
</dbReference>
<gene>
    <name evidence="2" type="ORF">KEG57_08415</name>
</gene>
<proteinExistence type="predicted"/>
<evidence type="ECO:0008006" key="4">
    <source>
        <dbReference type="Google" id="ProtNLM"/>
    </source>
</evidence>
<sequence length="52" mass="5713">MLVFWGLTVGAFLAWLLAVTGVYEAGPWIHVLLVISIAFAVTGLLFRPIGRR</sequence>
<dbReference type="EMBL" id="JAGTJJ010000002">
    <property type="protein sequence ID" value="MDC3980513.1"/>
    <property type="molecule type" value="Genomic_DNA"/>
</dbReference>
<reference evidence="2 3" key="1">
    <citation type="submission" date="2021-04" db="EMBL/GenBank/DDBJ databases">
        <title>Genome analysis of Polyangium sp.</title>
        <authorList>
            <person name="Li Y."/>
            <person name="Wang J."/>
        </authorList>
    </citation>
    <scope>NUCLEOTIDE SEQUENCE [LARGE SCALE GENOMIC DNA]</scope>
    <source>
        <strain evidence="2 3">SDU14</strain>
    </source>
</reference>
<protein>
    <recommendedName>
        <fullName evidence="4">Lmo0937 family membrane protein</fullName>
    </recommendedName>
</protein>
<organism evidence="2 3">
    <name type="scientific">Polyangium jinanense</name>
    <dbReference type="NCBI Taxonomy" id="2829994"/>
    <lineage>
        <taxon>Bacteria</taxon>
        <taxon>Pseudomonadati</taxon>
        <taxon>Myxococcota</taxon>
        <taxon>Polyangia</taxon>
        <taxon>Polyangiales</taxon>
        <taxon>Polyangiaceae</taxon>
        <taxon>Polyangium</taxon>
    </lineage>
</organism>
<comment type="caution">
    <text evidence="2">The sequence shown here is derived from an EMBL/GenBank/DDBJ whole genome shotgun (WGS) entry which is preliminary data.</text>
</comment>
<evidence type="ECO:0000256" key="1">
    <source>
        <dbReference type="SAM" id="Phobius"/>
    </source>
</evidence>
<keyword evidence="1" id="KW-0812">Transmembrane</keyword>
<name>A0A9X4APY3_9BACT</name>